<evidence type="ECO:0000256" key="1">
    <source>
        <dbReference type="ARBA" id="ARBA00007806"/>
    </source>
</evidence>
<accession>R7TGZ0</accession>
<reference evidence="8" key="1">
    <citation type="submission" date="2012-12" db="EMBL/GenBank/DDBJ databases">
        <authorList>
            <person name="Hellsten U."/>
            <person name="Grimwood J."/>
            <person name="Chapman J.A."/>
            <person name="Shapiro H."/>
            <person name="Aerts A."/>
            <person name="Otillar R.P."/>
            <person name="Terry A.Y."/>
            <person name="Boore J.L."/>
            <person name="Simakov O."/>
            <person name="Marletaz F."/>
            <person name="Cho S.-J."/>
            <person name="Edsinger-Gonzales E."/>
            <person name="Havlak P."/>
            <person name="Kuo D.-H."/>
            <person name="Larsson T."/>
            <person name="Lv J."/>
            <person name="Arendt D."/>
            <person name="Savage R."/>
            <person name="Osoegawa K."/>
            <person name="de Jong P."/>
            <person name="Lindberg D.R."/>
            <person name="Seaver E.C."/>
            <person name="Weisblat D.A."/>
            <person name="Putnam N.H."/>
            <person name="Grigoriev I.V."/>
            <person name="Rokhsar D.S."/>
        </authorList>
    </citation>
    <scope>NUCLEOTIDE SEQUENCE</scope>
    <source>
        <strain evidence="8">I ESC-2004</strain>
    </source>
</reference>
<organism evidence="6">
    <name type="scientific">Capitella teleta</name>
    <name type="common">Polychaete worm</name>
    <dbReference type="NCBI Taxonomy" id="283909"/>
    <lineage>
        <taxon>Eukaryota</taxon>
        <taxon>Metazoa</taxon>
        <taxon>Spiralia</taxon>
        <taxon>Lophotrochozoa</taxon>
        <taxon>Annelida</taxon>
        <taxon>Polychaeta</taxon>
        <taxon>Sedentaria</taxon>
        <taxon>Scolecida</taxon>
        <taxon>Capitellidae</taxon>
        <taxon>Capitella</taxon>
    </lineage>
</organism>
<dbReference type="PANTHER" id="PTHR43053:SF4">
    <property type="entry name" value="MYOGENESIS-REGULATING GLYCOSIDASE"/>
    <property type="match status" value="1"/>
</dbReference>
<dbReference type="CDD" id="cd06592">
    <property type="entry name" value="GH31_NET37"/>
    <property type="match status" value="1"/>
</dbReference>
<evidence type="ECO:0000313" key="6">
    <source>
        <dbReference type="EMBL" id="ELT92974.1"/>
    </source>
</evidence>
<evidence type="ECO:0000259" key="5">
    <source>
        <dbReference type="Pfam" id="PF01055"/>
    </source>
</evidence>
<dbReference type="InterPro" id="IPR050985">
    <property type="entry name" value="Alpha-glycosidase_related"/>
</dbReference>
<evidence type="ECO:0000256" key="4">
    <source>
        <dbReference type="RuleBase" id="RU361185"/>
    </source>
</evidence>
<dbReference type="EMBL" id="AMQN01002717">
    <property type="status" value="NOT_ANNOTATED_CDS"/>
    <property type="molecule type" value="Genomic_DNA"/>
</dbReference>
<dbReference type="InterPro" id="IPR000322">
    <property type="entry name" value="Glyco_hydro_31_TIM"/>
</dbReference>
<gene>
    <name evidence="6" type="ORF">CAPTEDRAFT_190490</name>
</gene>
<dbReference type="PANTHER" id="PTHR43053">
    <property type="entry name" value="GLYCOSIDASE FAMILY 31"/>
    <property type="match status" value="1"/>
</dbReference>
<dbReference type="HOGENOM" id="CLU_008294_0_0_1"/>
<keyword evidence="8" id="KW-1185">Reference proteome</keyword>
<protein>
    <recommendedName>
        <fullName evidence="5">Glycoside hydrolase family 31 TIM barrel domain-containing protein</fullName>
    </recommendedName>
</protein>
<keyword evidence="2 4" id="KW-0378">Hydrolase</keyword>
<dbReference type="AlphaFoldDB" id="R7TGZ0"/>
<keyword evidence="3 4" id="KW-0326">Glycosidase</keyword>
<dbReference type="GO" id="GO:0005975">
    <property type="term" value="P:carbohydrate metabolic process"/>
    <property type="evidence" value="ECO:0007669"/>
    <property type="project" value="InterPro"/>
</dbReference>
<name>R7TGZ0_CAPTE</name>
<dbReference type="STRING" id="283909.R7TGZ0"/>
<reference evidence="6 8" key="2">
    <citation type="journal article" date="2013" name="Nature">
        <title>Insights into bilaterian evolution from three spiralian genomes.</title>
        <authorList>
            <person name="Simakov O."/>
            <person name="Marletaz F."/>
            <person name="Cho S.J."/>
            <person name="Edsinger-Gonzales E."/>
            <person name="Havlak P."/>
            <person name="Hellsten U."/>
            <person name="Kuo D.H."/>
            <person name="Larsson T."/>
            <person name="Lv J."/>
            <person name="Arendt D."/>
            <person name="Savage R."/>
            <person name="Osoegawa K."/>
            <person name="de Jong P."/>
            <person name="Grimwood J."/>
            <person name="Chapman J.A."/>
            <person name="Shapiro H."/>
            <person name="Aerts A."/>
            <person name="Otillar R.P."/>
            <person name="Terry A.Y."/>
            <person name="Boore J.L."/>
            <person name="Grigoriev I.V."/>
            <person name="Lindberg D.R."/>
            <person name="Seaver E.C."/>
            <person name="Weisblat D.A."/>
            <person name="Putnam N.H."/>
            <person name="Rokhsar D.S."/>
        </authorList>
    </citation>
    <scope>NUCLEOTIDE SEQUENCE</scope>
    <source>
        <strain evidence="6 8">I ESC-2004</strain>
    </source>
</reference>
<dbReference type="EMBL" id="KB309928">
    <property type="protein sequence ID" value="ELT92974.1"/>
    <property type="molecule type" value="Genomic_DNA"/>
</dbReference>
<sequence length="544" mass="62353">MAGRKTLFACVVLGIFCWQFIWNRKPDTLKLGQLQLDLTSSRLTIRSANGDVFSGALATDREFGDATIKPIECDNSRESSNKRCLLYPGLAKLEIKAINRGVGQSCYYIQWQPFRNRFITNDCFSLRGAHWFGGAEVFEQHWPMNRQKSRMQPFQSGDVISKEWLHSGAGKYGSILEPYWLSSAGIGIYVDPVVNLHSSFNQDDNQQLCFRADPASFVKPNDLRKKSSKLKYTICTAPDIKTVHSYMSNRFMERPMGQPDERMMRSPVWSTWARHKTLVNQSLTLQYAQEIVDNGFTNSQLEIDDKYTLTYGDLEWDPKKFPDAKGMVDQLHAAGFRVTTWTHPFANIDSSSFHEGAERGLWLKDMTGTVPGLTEWWQGIAGVIDPTHIEAVNWFIQIHREFMKRYGVDSFKFDAGEITYTPAFFSAKEQPKNVNEFTQKYVEMVSSLGSMIEVRAGYRSQQYPVFVRMLDKFSTWGYDNGLRTLIPTALLMSILGYPYILPDMIGGNAYSENDFSTSTILPDRELFIRWAQLLTMDDIIWMPN</sequence>
<dbReference type="EnsemblMetazoa" id="CapteT190490">
    <property type="protein sequence ID" value="CapteP190490"/>
    <property type="gene ID" value="CapteG190490"/>
</dbReference>
<evidence type="ECO:0000256" key="3">
    <source>
        <dbReference type="ARBA" id="ARBA00023295"/>
    </source>
</evidence>
<feature type="domain" description="Glycoside hydrolase family 31 TIM barrel" evidence="5">
    <location>
        <begin position="279"/>
        <end position="533"/>
    </location>
</feature>
<comment type="similarity">
    <text evidence="1 4">Belongs to the glycosyl hydrolase 31 family.</text>
</comment>
<dbReference type="Proteomes" id="UP000014760">
    <property type="component" value="Unassembled WGS sequence"/>
</dbReference>
<reference evidence="7" key="3">
    <citation type="submission" date="2015-06" db="UniProtKB">
        <authorList>
            <consortium name="EnsemblMetazoa"/>
        </authorList>
    </citation>
    <scope>IDENTIFICATION</scope>
</reference>
<dbReference type="SUPFAM" id="SSF51445">
    <property type="entry name" value="(Trans)glycosidases"/>
    <property type="match status" value="1"/>
</dbReference>
<dbReference type="OMA" id="NEYRACW"/>
<evidence type="ECO:0000313" key="8">
    <source>
        <dbReference type="Proteomes" id="UP000014760"/>
    </source>
</evidence>
<dbReference type="EMBL" id="AMQN01002716">
    <property type="status" value="NOT_ANNOTATED_CDS"/>
    <property type="molecule type" value="Genomic_DNA"/>
</dbReference>
<dbReference type="OrthoDB" id="10070917at2759"/>
<dbReference type="GO" id="GO:0004553">
    <property type="term" value="F:hydrolase activity, hydrolyzing O-glycosyl compounds"/>
    <property type="evidence" value="ECO:0007669"/>
    <property type="project" value="InterPro"/>
</dbReference>
<dbReference type="Pfam" id="PF01055">
    <property type="entry name" value="Glyco_hydro_31_2nd"/>
    <property type="match status" value="1"/>
</dbReference>
<dbReference type="Gene3D" id="3.20.20.80">
    <property type="entry name" value="Glycosidases"/>
    <property type="match status" value="1"/>
</dbReference>
<evidence type="ECO:0000313" key="7">
    <source>
        <dbReference type="EnsemblMetazoa" id="CapteP190490"/>
    </source>
</evidence>
<proteinExistence type="inferred from homology"/>
<evidence type="ECO:0000256" key="2">
    <source>
        <dbReference type="ARBA" id="ARBA00022801"/>
    </source>
</evidence>
<dbReference type="InterPro" id="IPR017853">
    <property type="entry name" value="GH"/>
</dbReference>